<keyword evidence="3 14" id="KW-0645">Protease</keyword>
<dbReference type="Pfam" id="PF01483">
    <property type="entry name" value="P_proprotein"/>
    <property type="match status" value="1"/>
</dbReference>
<dbReference type="GO" id="GO:0005802">
    <property type="term" value="C:trans-Golgi network"/>
    <property type="evidence" value="ECO:0007669"/>
    <property type="project" value="TreeGrafter"/>
</dbReference>
<dbReference type="GO" id="GO:0004252">
    <property type="term" value="F:serine-type endopeptidase activity"/>
    <property type="evidence" value="ECO:0007669"/>
    <property type="project" value="UniProtKB-UniRule"/>
</dbReference>
<dbReference type="InterPro" id="IPR000209">
    <property type="entry name" value="Peptidase_S8/S53_dom"/>
</dbReference>
<keyword evidence="6 14" id="KW-0378">Hydrolase</keyword>
<dbReference type="OrthoDB" id="300641at2759"/>
<evidence type="ECO:0000256" key="14">
    <source>
        <dbReference type="PROSITE-ProRule" id="PRU01240"/>
    </source>
</evidence>
<evidence type="ECO:0000256" key="13">
    <source>
        <dbReference type="PIRSR" id="PIRSR615500-1"/>
    </source>
</evidence>
<dbReference type="Proteomes" id="UP000799118">
    <property type="component" value="Unassembled WGS sequence"/>
</dbReference>
<dbReference type="PROSITE" id="PS00138">
    <property type="entry name" value="SUBTILASE_SER"/>
    <property type="match status" value="1"/>
</dbReference>
<feature type="compositionally biased region" description="Low complexity" evidence="15">
    <location>
        <begin position="693"/>
        <end position="706"/>
    </location>
</feature>
<evidence type="ECO:0000256" key="3">
    <source>
        <dbReference type="ARBA" id="ARBA00022670"/>
    </source>
</evidence>
<dbReference type="PROSITE" id="PS00137">
    <property type="entry name" value="SUBTILASE_HIS"/>
    <property type="match status" value="1"/>
</dbReference>
<dbReference type="PROSITE" id="PS51892">
    <property type="entry name" value="SUBTILASE"/>
    <property type="match status" value="1"/>
</dbReference>
<dbReference type="GO" id="GO:0007323">
    <property type="term" value="P:peptide pheromone maturation"/>
    <property type="evidence" value="ECO:0007669"/>
    <property type="project" value="UniProtKB-ARBA"/>
</dbReference>
<dbReference type="EMBL" id="ML769387">
    <property type="protein sequence ID" value="KAE9409762.1"/>
    <property type="molecule type" value="Genomic_DNA"/>
</dbReference>
<keyword evidence="8" id="KW-0106">Calcium</keyword>
<dbReference type="InterPro" id="IPR022398">
    <property type="entry name" value="Peptidase_S8_His-AS"/>
</dbReference>
<dbReference type="GO" id="GO:0000139">
    <property type="term" value="C:Golgi membrane"/>
    <property type="evidence" value="ECO:0007669"/>
    <property type="project" value="TreeGrafter"/>
</dbReference>
<evidence type="ECO:0000256" key="12">
    <source>
        <dbReference type="ARBA" id="ARBA00023180"/>
    </source>
</evidence>
<dbReference type="CDD" id="cd04059">
    <property type="entry name" value="Peptidases_S8_Protein_convertases_Kexins_Furin-like"/>
    <property type="match status" value="1"/>
</dbReference>
<dbReference type="InterPro" id="IPR002884">
    <property type="entry name" value="P_dom"/>
</dbReference>
<dbReference type="InterPro" id="IPR036852">
    <property type="entry name" value="Peptidase_S8/S53_dom_sf"/>
</dbReference>
<feature type="chain" id="PRO_5025620725" description="P/Homo B domain-containing protein" evidence="17">
    <location>
        <begin position="23"/>
        <end position="857"/>
    </location>
</feature>
<name>A0A6A4IC69_9AGAR</name>
<evidence type="ECO:0000256" key="9">
    <source>
        <dbReference type="ARBA" id="ARBA00022989"/>
    </source>
</evidence>
<keyword evidence="4 16" id="KW-0812">Transmembrane</keyword>
<comment type="similarity">
    <text evidence="2">Belongs to the peptidase S8 family. Furin subfamily.</text>
</comment>
<feature type="domain" description="P/Homo B" evidence="18">
    <location>
        <begin position="483"/>
        <end position="634"/>
    </location>
</feature>
<keyword evidence="5 17" id="KW-0732">Signal</keyword>
<keyword evidence="20" id="KW-1185">Reference proteome</keyword>
<dbReference type="Pfam" id="PF00082">
    <property type="entry name" value="Peptidase_S8"/>
    <property type="match status" value="1"/>
</dbReference>
<feature type="active site" description="Charge relay system" evidence="13 14">
    <location>
        <position position="235"/>
    </location>
</feature>
<organism evidence="19 20">
    <name type="scientific">Gymnopus androsaceus JB14</name>
    <dbReference type="NCBI Taxonomy" id="1447944"/>
    <lineage>
        <taxon>Eukaryota</taxon>
        <taxon>Fungi</taxon>
        <taxon>Dikarya</taxon>
        <taxon>Basidiomycota</taxon>
        <taxon>Agaricomycotina</taxon>
        <taxon>Agaricomycetes</taxon>
        <taxon>Agaricomycetidae</taxon>
        <taxon>Agaricales</taxon>
        <taxon>Marasmiineae</taxon>
        <taxon>Omphalotaceae</taxon>
        <taxon>Gymnopus</taxon>
    </lineage>
</organism>
<dbReference type="PANTHER" id="PTHR42884:SF14">
    <property type="entry name" value="NEUROENDOCRINE CONVERTASE 1"/>
    <property type="match status" value="1"/>
</dbReference>
<feature type="signal peptide" evidence="17">
    <location>
        <begin position="1"/>
        <end position="22"/>
    </location>
</feature>
<dbReference type="SUPFAM" id="SSF52743">
    <property type="entry name" value="Subtilisin-like"/>
    <property type="match status" value="1"/>
</dbReference>
<evidence type="ECO:0000256" key="2">
    <source>
        <dbReference type="ARBA" id="ARBA00005325"/>
    </source>
</evidence>
<evidence type="ECO:0000256" key="15">
    <source>
        <dbReference type="SAM" id="MobiDB-lite"/>
    </source>
</evidence>
<dbReference type="Gene3D" id="2.60.120.260">
    <property type="entry name" value="Galactose-binding domain-like"/>
    <property type="match status" value="1"/>
</dbReference>
<dbReference type="InterPro" id="IPR023828">
    <property type="entry name" value="Peptidase_S8_Ser-AS"/>
</dbReference>
<proteinExistence type="inferred from homology"/>
<evidence type="ECO:0000313" key="20">
    <source>
        <dbReference type="Proteomes" id="UP000799118"/>
    </source>
</evidence>
<dbReference type="SUPFAM" id="SSF49785">
    <property type="entry name" value="Galactose-binding domain-like"/>
    <property type="match status" value="1"/>
</dbReference>
<dbReference type="PANTHER" id="PTHR42884">
    <property type="entry name" value="PROPROTEIN CONVERTASE SUBTILISIN/KEXIN-RELATED"/>
    <property type="match status" value="1"/>
</dbReference>
<evidence type="ECO:0000313" key="19">
    <source>
        <dbReference type="EMBL" id="KAE9409762.1"/>
    </source>
</evidence>
<feature type="compositionally biased region" description="Basic and acidic residues" evidence="15">
    <location>
        <begin position="805"/>
        <end position="822"/>
    </location>
</feature>
<dbReference type="Gene3D" id="3.40.50.200">
    <property type="entry name" value="Peptidase S8/S53 domain"/>
    <property type="match status" value="1"/>
</dbReference>
<evidence type="ECO:0000256" key="11">
    <source>
        <dbReference type="ARBA" id="ARBA00023145"/>
    </source>
</evidence>
<reference evidence="19" key="1">
    <citation type="journal article" date="2019" name="Environ. Microbiol.">
        <title>Fungal ecological strategies reflected in gene transcription - a case study of two litter decomposers.</title>
        <authorList>
            <person name="Barbi F."/>
            <person name="Kohler A."/>
            <person name="Barry K."/>
            <person name="Baskaran P."/>
            <person name="Daum C."/>
            <person name="Fauchery L."/>
            <person name="Ihrmark K."/>
            <person name="Kuo A."/>
            <person name="LaButti K."/>
            <person name="Lipzen A."/>
            <person name="Morin E."/>
            <person name="Grigoriev I.V."/>
            <person name="Henrissat B."/>
            <person name="Lindahl B."/>
            <person name="Martin F."/>
        </authorList>
    </citation>
    <scope>NUCLEOTIDE SEQUENCE</scope>
    <source>
        <strain evidence="19">JB14</strain>
    </source>
</reference>
<evidence type="ECO:0000256" key="10">
    <source>
        <dbReference type="ARBA" id="ARBA00023136"/>
    </source>
</evidence>
<dbReference type="GO" id="GO:0016485">
    <property type="term" value="P:protein processing"/>
    <property type="evidence" value="ECO:0007669"/>
    <property type="project" value="TreeGrafter"/>
</dbReference>
<accession>A0A6A4IC69</accession>
<dbReference type="PROSITE" id="PS51829">
    <property type="entry name" value="P_HOMO_B"/>
    <property type="match status" value="1"/>
</dbReference>
<gene>
    <name evidence="19" type="ORF">BT96DRAFT_872422</name>
</gene>
<dbReference type="AlphaFoldDB" id="A0A6A4IC69"/>
<keyword evidence="9 16" id="KW-1133">Transmembrane helix</keyword>
<evidence type="ECO:0000256" key="17">
    <source>
        <dbReference type="SAM" id="SignalP"/>
    </source>
</evidence>
<dbReference type="InterPro" id="IPR034182">
    <property type="entry name" value="Kexin/furin"/>
</dbReference>
<protein>
    <recommendedName>
        <fullName evidence="18">P/Homo B domain-containing protein</fullName>
    </recommendedName>
</protein>
<dbReference type="InterPro" id="IPR008979">
    <property type="entry name" value="Galactose-bd-like_sf"/>
</dbReference>
<evidence type="ECO:0000259" key="18">
    <source>
        <dbReference type="PROSITE" id="PS51829"/>
    </source>
</evidence>
<comment type="subcellular location">
    <subcellularLocation>
        <location evidence="1">Membrane</location>
    </subcellularLocation>
</comment>
<feature type="transmembrane region" description="Helical" evidence="16">
    <location>
        <begin position="724"/>
        <end position="745"/>
    </location>
</feature>
<dbReference type="InterPro" id="IPR015500">
    <property type="entry name" value="Peptidase_S8_subtilisin-rel"/>
</dbReference>
<feature type="active site" description="Charge relay system" evidence="13 14">
    <location>
        <position position="407"/>
    </location>
</feature>
<dbReference type="FunFam" id="3.40.50.200:FF:000005">
    <property type="entry name" value="Proprotein convertase subtilisin/kexin type 7"/>
    <property type="match status" value="1"/>
</dbReference>
<keyword evidence="7 14" id="KW-0720">Serine protease</keyword>
<keyword evidence="12" id="KW-0325">Glycoprotein</keyword>
<dbReference type="FunFam" id="2.60.120.260:FF:000026">
    <property type="entry name" value="proprotein convertase subtilisin/kexin type 7"/>
    <property type="match status" value="1"/>
</dbReference>
<feature type="compositionally biased region" description="Basic and acidic residues" evidence="15">
    <location>
        <begin position="671"/>
        <end position="686"/>
    </location>
</feature>
<keyword evidence="11" id="KW-0865">Zymogen</keyword>
<evidence type="ECO:0000256" key="5">
    <source>
        <dbReference type="ARBA" id="ARBA00022729"/>
    </source>
</evidence>
<dbReference type="PRINTS" id="PR00723">
    <property type="entry name" value="SUBTILISIN"/>
</dbReference>
<evidence type="ECO:0000256" key="4">
    <source>
        <dbReference type="ARBA" id="ARBA00022692"/>
    </source>
</evidence>
<evidence type="ECO:0000256" key="7">
    <source>
        <dbReference type="ARBA" id="ARBA00022825"/>
    </source>
</evidence>
<keyword evidence="10 16" id="KW-0472">Membrane</keyword>
<feature type="active site" description="Charge relay system" evidence="13 14">
    <location>
        <position position="197"/>
    </location>
</feature>
<evidence type="ECO:0000256" key="6">
    <source>
        <dbReference type="ARBA" id="ARBA00022801"/>
    </source>
</evidence>
<sequence>MRIHCLPLSLLLALIFSPSVFAASPAKRSYDTHDYYVLELNPDGPTSLVDVSQMLGVEIIEQAGELLNHWLVRVEKPSIEARDEARDLVMDTFDSLKVRAGIQRRSQDMEARNFADSVKYLSRQIPRQRIKRAPPPIRRQDADTTARGVAQRLGIQDPMFPQQWHLVNDEFPVHMMNVTSLWEMGLTGKGIISSLVDDGLDYTSVDLKDNFDAADSYDFNDHEPLPTPKLAADHHGTRCAGQIAAGKNTACGLGIAYESKVAGVRILSGPITDVDEAAALNYGFQNVSIYSCSWGPPDDGKSMEGPSQLITKAVLNGINKGRGGLGSIFVFASGNGAAHGDQCNFDGYTNSIYSVTVSAIDYKGLHPYYSEPCAANMIVAYSSGSGQHIVTTDKGINECATSHGGTSAAAPNAVGVFALALEARPDLTWRDIQYLCIKTARIVNPEDPDWEYTATGQLYSYKYGFGALDGWRFITAAKEWTPVKPQTWFKTHSIRLGDGTFDGESNYTGGVPIPQQAEGERGVKSTMTITQDMMTAHNFESLEHINIRVWIKHARRGDVEVEIVSPKGIKSILGAHRIKDMDRNGYPGWTFMSVKHWGENPVGDWTIRVSDQNNPEFNGTFLGWNMIFWGSAADPAQSKLYELPEESFVFPPPEDATSPDTPSTTRLPTRPTDHLPGDHGTTEGENSKPAFSSPPTSTPMPTSTPTADEGYFPDLSNLTSNKKWFFGAIAAVALFGIGAAAFFWYRRRALRRLAYSSLPEDDVPMTSNVQSSGMMNGGASRARGTTRELYDAFGEVSDDDDDANEETRLHPGGRDSARREVGGNELGFHSGFLDDDEPPSVAGSTPGVAHYRDEPDS</sequence>
<feature type="compositionally biased region" description="Low complexity" evidence="15">
    <location>
        <begin position="658"/>
        <end position="670"/>
    </location>
</feature>
<feature type="region of interest" description="Disordered" evidence="15">
    <location>
        <begin position="794"/>
        <end position="857"/>
    </location>
</feature>
<evidence type="ECO:0000256" key="16">
    <source>
        <dbReference type="SAM" id="Phobius"/>
    </source>
</evidence>
<feature type="region of interest" description="Disordered" evidence="15">
    <location>
        <begin position="648"/>
        <end position="708"/>
    </location>
</feature>
<evidence type="ECO:0000256" key="1">
    <source>
        <dbReference type="ARBA" id="ARBA00004370"/>
    </source>
</evidence>
<evidence type="ECO:0000256" key="8">
    <source>
        <dbReference type="ARBA" id="ARBA00022837"/>
    </source>
</evidence>